<sequence>MKSCRWAVANRLAGEWSDDCRGAPVFAGRNPRAILATRMSDRENSLKPENAEPASLPFDACAAQRFMDIDWSCPWLAPLAERGERWRQAALVSYSAYLSTLNADAHRDPRTTGRGKPLSFIAQDELPAGASYEGHIAGTGCVPTRHNLHDFFNGSIWFQYPRIKAALNARQAAEIDVLGIGPTRGAARDALTLFDENAILFACADASLAAALRAFDWHTLLVEQRASWGLRCEARIFGHALLEKLVAPYKACTGHAWIVDVEPAYFSATDGERRAILDHAVSERLNSEAISSRYFTPLPVLGVPGWWPENETPSFYNDPQVFRSGRRSRAKPAQ</sequence>
<dbReference type="EMBL" id="FCOK02000052">
    <property type="protein sequence ID" value="SAL56311.1"/>
    <property type="molecule type" value="Genomic_DNA"/>
</dbReference>
<dbReference type="Proteomes" id="UP000054683">
    <property type="component" value="Unassembled WGS sequence"/>
</dbReference>
<name>A0A158IJN0_9BURK</name>
<dbReference type="Pfam" id="PF11227">
    <property type="entry name" value="DUF3025"/>
    <property type="match status" value="1"/>
</dbReference>
<dbReference type="AlphaFoldDB" id="A0A158IJN0"/>
<protein>
    <submittedName>
        <fullName evidence="1">Membrane protein</fullName>
    </submittedName>
</protein>
<reference evidence="1 2" key="1">
    <citation type="submission" date="2016-01" db="EMBL/GenBank/DDBJ databases">
        <authorList>
            <person name="Oliw E.H."/>
        </authorList>
    </citation>
    <scope>NUCLEOTIDE SEQUENCE [LARGE SCALE GENOMIC DNA]</scope>
    <source>
        <strain evidence="1">LMG 27134</strain>
    </source>
</reference>
<gene>
    <name evidence="1" type="ORF">AWB69_06088</name>
</gene>
<proteinExistence type="predicted"/>
<organism evidence="1 2">
    <name type="scientific">Caballeronia udeis</name>
    <dbReference type="NCBI Taxonomy" id="1232866"/>
    <lineage>
        <taxon>Bacteria</taxon>
        <taxon>Pseudomonadati</taxon>
        <taxon>Pseudomonadota</taxon>
        <taxon>Betaproteobacteria</taxon>
        <taxon>Burkholderiales</taxon>
        <taxon>Burkholderiaceae</taxon>
        <taxon>Caballeronia</taxon>
    </lineage>
</organism>
<evidence type="ECO:0000313" key="1">
    <source>
        <dbReference type="EMBL" id="SAL56311.1"/>
    </source>
</evidence>
<accession>A0A158IJN0</accession>
<evidence type="ECO:0000313" key="2">
    <source>
        <dbReference type="Proteomes" id="UP000054683"/>
    </source>
</evidence>
<dbReference type="InterPro" id="IPR021390">
    <property type="entry name" value="DUF3025"/>
</dbReference>